<dbReference type="SUPFAM" id="SSF51735">
    <property type="entry name" value="NAD(P)-binding Rossmann-fold domains"/>
    <property type="match status" value="2"/>
</dbReference>
<feature type="domain" description="Ketosynthase family 3 (KS3)" evidence="11">
    <location>
        <begin position="1633"/>
        <end position="2060"/>
    </location>
</feature>
<feature type="compositionally biased region" description="Low complexity" evidence="9">
    <location>
        <begin position="3492"/>
        <end position="3513"/>
    </location>
</feature>
<dbReference type="InterPro" id="IPR014031">
    <property type="entry name" value="Ketoacyl_synth_C"/>
</dbReference>
<feature type="compositionally biased region" description="Low complexity" evidence="9">
    <location>
        <begin position="3442"/>
        <end position="3485"/>
    </location>
</feature>
<dbReference type="PANTHER" id="PTHR45527">
    <property type="entry name" value="NONRIBOSOMAL PEPTIDE SYNTHETASE"/>
    <property type="match status" value="1"/>
</dbReference>
<dbReference type="InterPro" id="IPR000873">
    <property type="entry name" value="AMP-dep_synth/lig_dom"/>
</dbReference>
<accession>A0A7W5V712</accession>
<evidence type="ECO:0000256" key="9">
    <source>
        <dbReference type="SAM" id="MobiDB-lite"/>
    </source>
</evidence>
<sequence length="3531" mass="377807">MIEVKASPLLHDLVTAQARRTPDAVAIRQWNERLTYRELIGAANALAHRLREEGVGPEVRVGVCARRTPGLLVSVLGVLLAGGAYVPLDPSHPTARLLTIIEDAGIDVVVADESGEKKLAAAPVRLLLPDGREEPEPPARHTHQAGAAYVLYTSGSTGRPKGVVVSHASVVAFVTMAGGRFDLCAGCRSIGFAALGFDVSVLDVFAPLAEGGSVMLVPDEDRVDPARLQRFLEGHEVTWGTIPPALLPLLDPGRLPSLTDLLTAGEPAGPEQVARWSRPGLRRFHNWYGPTETTVCVVGTELEGEWDRPLPIGHALPGCTAHVLDDELEPCPPGVPGELYIGGPQLARGYLDRPALSAERFVPDPYGAPGARLYRTGDRVVLGDDGAIGFLGRVDRQVKVQGQRVEIGEIESVLRAHPAIRHAVVDLDTGAGGLKELTAYLAPEDAPDVADLRAYCLQTLPSYMVPTRVVRLPVLPITVSGKIDMAALRAHEASPAQAAGRRPESVEERAVAAVWATTFETGEPGADDDFFAAGGHSLLAMRLTAGLRERLRREIAVEDVLSGRTVAGIAARAAAAAPLLDPPAVAPAALSALQRRMWFVERLAQGTPVHNIAMAQRLSGRLDVDALRAALAEVARRHEVLRWRVPQSGGVPAVAVDPPGEVPLPVEQVTEEGLRERLQAEAASPFDLAKGPLWRALLLRIADDEHVLALTAHHLVFDGWSQSVLYEDLGRAYRGEPLAALPASFGGYVAWLAEKEAAADLDWWSARLDGAPTVLDLPRDHPRPAVQTFEGAGVTAEADVSTSAAVRALAARLGATPYAVMLAAFGQALRRLTGRHDLIVGTPVADRRDPALEPMAGCLVQMLPVRLRIEDDEAFAAHVASCQSTLSEALAHLDVRLERLVDRLGPGRDLSRNPLIQVLFNMYDFTEPRLSLPGVSATPLPPGLPGSLFDLTLYVGERQGRHVLQAVYNPRLFAAERIEALLEGYLSLLGDLVAAPERPVRHAALRPAGTALPDGRAPLPGWDGPGLVETVLKRAKAHPERVAVSGEGGELSYADLAEIVRTTAATVRQGQTVAVLAARRCELPALLLGVLAGGARWAVLDAAHPSARLAAQARSAGAQALLACPGVTVPQELSWLPRPGGEGHDGAAVPYEQQGYLSFTSGSTGEPKPVRAGERPLARFLAWYPTALDLTEDDTFALLAGLAHDPLLRDAFTPLVLGARLCVPGHDLVRDPAKLAAWLRDHAVTVVHLTPQLATLIAAAGVALPDLRLVVFGGDRLTWADVARFAQVAPRARMVNSYGTTETPQTQAMHLVGEPGGDSGDPVPVGHGVDGAELLVLGADGAPAAVGELGEVVIRSRRLAEGYLDERLTEERFAVEADGVTGRYRTGDLGRYEPDGGVVLAGRSDGQVKIRGYRVELGEIEHALLAHPGVRAAVAVAVDQRAGPALRAYAVPESAATHAGELQRHLRSSLPDYALPADLILLPALPLTPNGKVDRAALPAPASRPAAPRGRGARHRHRTADRGRLAGGPRPAEGLRRRELLRDRRALARHRPGPGPSHRLTRQGRPHRRSVPLPDRPRARRPPRWRAPYGRTGACRPTHRGAPGTTVISQALPGQTGEQGMTGPAYHEPEQAVEPIAVIGIACRLPGAEDVPAFWRNLVDGVESVKFYTREEQEALGVPDYLLDDPTFVRAASVAEDYGALDAAFFGMSPREAELRDPQQRMFLELSNTALEDAGYDPSRYQGEVGVYGTIGSDEYQWMYIRPNRKVFASVGSLAVFTGNHPDYLATLVSYKLDLRGPSVTMHTACSSSLVAIHVACEALRAGECDMALTGGVSLEMPAEWGYQYHQDGIYAADGHCRAFDAGAAGTIWGGGGGVAVLKRLSDAIADGDHIRAVVAGNAINNDGATKVGFSAPSAEGQAAAVSLALGVAQVDPRTVTYVEAHGTGTSLGDPIEVAALSNVFGSGTDEAGWCGIGSVKTNIGHLGPAAGIAGFIKTVLALEHGMIPPTINFEKPNPRIDFGTNPFYVASSLTKWETDGFPRRAGVSSFGIGGTNAHVVMEQAPPAPVPTTQPRPAHLLQVSARTSSALEAAVRRLADRLDGAEIDLADVAFTLRKGRREMTHRAAVVATDAADAVAALTDPRRLVKGKAGKPRVAWLFSGQGAQYAGMGAQLYRTEPVFAAAVDECAEILRDELGLDIRTLLFPEDGERERADERLRQTSLTQPALFTVEWALASLWRSWGVEPAAMVGHSIGEYVAATFAGVFDLPDALRLVAARGRLMQSMPEGSMLAVRMEEDEVRGQLPDGLSIATVNGPGSCVVAGPTTLVEEFSARLEEAGVGRTMLRTSHAFHSPMMDPILGEFHDVVARAARHAPSRPFLSNVSGTWITAEEAVDPAYWTRHLREAVRFGDCVATLAAEGEWRLVECGPGRQLAGLARTQLPRTGPAPLASLPGPADPKQDLEVLYAAAGTLWTSGVQLDADALGEPARRVPLPGYPYERTHHWVQTTIDPELVYPRSPRAGALAPEEWYSVPAWRQAPVALTATTTATTPATTAAWSGRCLVFAGPAAEPMVAALRTAGADVVSVIRGESYGVAADGMITIRPGRREDYEALLAETGVPARVVHAWALDGEPADGVRQTLAAQDAGFHSLLDLVQALAQAEREHDVHLDVVTAGTQSVTGHDLHRPEHATVAGIAKVVPLEARWLSVRHIDLEDVVYDPAPLLAELTAAPEEPEEGVPPSPVALRAGRRWVRGYQQVPVAPLDGEPAGLREEGVYVITGGLGGIGLTLAEDLAAKVRARLVLISRSGLPPRDGWDALEGADDRTGRAVRAVRRMESAGAEVLVMAADVTDPASLREVRTAALGRFGRVDGIVHAAGLPGGGMAEVKEREAADLVMAPKLAGTLALREVFGDLDLDFVLLCSSVTAVAGGFGQVDYCAANNFMDAYAHTWPGRVLSVNWGAWLEVGMAAEVAAPVAFRALQRGDRVTPFDHPVLSHRHETPGRTPWYGGTVAPDTHWMLDEHRMAQVPVMPGTVYLDTARAAFQDAVPSPGPRLRGRAARRGLRRAHARGRRRRRRAARAPDPQRRRHGLRGGQRRRRAIAPARQRGGELDPRRPGARRRAGRGARPLLPRQQRRHRPRVLLRLGPAVLRPQVDQPALGLPRAERGAGQAGGGPRGGGRDRRVRLPPRAAGRGDRVPGRQERPQLPADRLRQDRGARTRPRTGVEPRHPARHGQRRDRRRRLHPLRRRRRQDPDDLRLRAPQDRQGLGRPDGRRGREGERRGPRRRRGVRRRRHGGRPRRGQGGHLARRRRRRLPQAPGRRARHPGGGQRHPAARVRRRGARADPGHRRRGAGRRGGRRRRPRAGRGPRRAAQRAGEHAGGPVGRGARRQAGQRRAGLLRTGRQLSRRGPAHRAHQEEDRRQAAHAQPLPGADGGGHGLAGGGAARPATGQAGGPDQAAQAGKGVTCATASTRSWSTTRSSTPSGSRAGRCPTAGGRPASPATSSSAWTTSSRSGPTCGRAACVRPWGGRRNDR</sequence>
<dbReference type="Pfam" id="PF16197">
    <property type="entry name" value="KAsynt_C_assoc"/>
    <property type="match status" value="1"/>
</dbReference>
<feature type="compositionally biased region" description="Basic residues" evidence="9">
    <location>
        <begin position="3344"/>
        <end position="3369"/>
    </location>
</feature>
<comment type="caution">
    <text evidence="12">The sequence shown here is derived from an EMBL/GenBank/DDBJ whole genome shotgun (WGS) entry which is preliminary data.</text>
</comment>
<dbReference type="Gene3D" id="3.40.47.10">
    <property type="match status" value="1"/>
</dbReference>
<dbReference type="InterPro" id="IPR010071">
    <property type="entry name" value="AA_adenyl_dom"/>
</dbReference>
<dbReference type="SUPFAM" id="SSF47336">
    <property type="entry name" value="ACP-like"/>
    <property type="match status" value="1"/>
</dbReference>
<dbReference type="Gene3D" id="3.30.70.3290">
    <property type="match status" value="1"/>
</dbReference>
<dbReference type="InterPro" id="IPR018201">
    <property type="entry name" value="Ketoacyl_synth_AS"/>
</dbReference>
<dbReference type="InterPro" id="IPR009081">
    <property type="entry name" value="PP-bd_ACP"/>
</dbReference>
<dbReference type="InterPro" id="IPR057326">
    <property type="entry name" value="KR_dom"/>
</dbReference>
<dbReference type="InterPro" id="IPR036736">
    <property type="entry name" value="ACP-like_sf"/>
</dbReference>
<evidence type="ECO:0000256" key="4">
    <source>
        <dbReference type="ARBA" id="ARBA00022679"/>
    </source>
</evidence>
<dbReference type="CDD" id="cd19531">
    <property type="entry name" value="LCL_NRPS-like"/>
    <property type="match status" value="1"/>
</dbReference>
<feature type="compositionally biased region" description="Basic and acidic residues" evidence="9">
    <location>
        <begin position="1533"/>
        <end position="1546"/>
    </location>
</feature>
<dbReference type="PROSITE" id="PS00012">
    <property type="entry name" value="PHOSPHOPANTETHEINE"/>
    <property type="match status" value="1"/>
</dbReference>
<evidence type="ECO:0000259" key="11">
    <source>
        <dbReference type="PROSITE" id="PS52004"/>
    </source>
</evidence>
<dbReference type="SUPFAM" id="SSF52777">
    <property type="entry name" value="CoA-dependent acyltransferases"/>
    <property type="match status" value="2"/>
</dbReference>
<comment type="cofactor">
    <cofactor evidence="1">
        <name>pantetheine 4'-phosphate</name>
        <dbReference type="ChEBI" id="CHEBI:47942"/>
    </cofactor>
</comment>
<feature type="domain" description="Carrier" evidence="10">
    <location>
        <begin position="502"/>
        <end position="577"/>
    </location>
</feature>
<feature type="compositionally biased region" description="Basic residues" evidence="9">
    <location>
        <begin position="1559"/>
        <end position="1570"/>
    </location>
</feature>
<dbReference type="Pfam" id="PF21089">
    <property type="entry name" value="PKS_DH_N"/>
    <property type="match status" value="1"/>
</dbReference>
<evidence type="ECO:0000256" key="7">
    <source>
        <dbReference type="ARBA" id="ARBA00023268"/>
    </source>
</evidence>
<dbReference type="InterPro" id="IPR023213">
    <property type="entry name" value="CAT-like_dom_sf"/>
</dbReference>
<dbReference type="Gene3D" id="3.40.50.720">
    <property type="entry name" value="NAD(P)-binding Rossmann-like Domain"/>
    <property type="match status" value="1"/>
</dbReference>
<dbReference type="InterPro" id="IPR020845">
    <property type="entry name" value="AMP-binding_CS"/>
</dbReference>
<evidence type="ECO:0000259" key="10">
    <source>
        <dbReference type="PROSITE" id="PS50075"/>
    </source>
</evidence>
<keyword evidence="3" id="KW-0597">Phosphoprotein</keyword>
<feature type="region of interest" description="Disordered" evidence="9">
    <location>
        <begin position="3043"/>
        <end position="3531"/>
    </location>
</feature>
<reference evidence="12 13" key="1">
    <citation type="submission" date="2020-08" db="EMBL/GenBank/DDBJ databases">
        <title>Sequencing the genomes of 1000 actinobacteria strains.</title>
        <authorList>
            <person name="Klenk H.-P."/>
        </authorList>
    </citation>
    <scope>NUCLEOTIDE SEQUENCE [LARGE SCALE GENOMIC DNA]</scope>
    <source>
        <strain evidence="12 13">DSM 44320</strain>
    </source>
</reference>
<dbReference type="Pfam" id="PF00550">
    <property type="entry name" value="PP-binding"/>
    <property type="match status" value="1"/>
</dbReference>
<dbReference type="FunFam" id="3.40.50.12780:FF:000012">
    <property type="entry name" value="Non-ribosomal peptide synthetase"/>
    <property type="match status" value="1"/>
</dbReference>
<dbReference type="EMBL" id="JACIBV010000001">
    <property type="protein sequence ID" value="MBB3731802.1"/>
    <property type="molecule type" value="Genomic_DNA"/>
</dbReference>
<dbReference type="GO" id="GO:0005829">
    <property type="term" value="C:cytosol"/>
    <property type="evidence" value="ECO:0007669"/>
    <property type="project" value="TreeGrafter"/>
</dbReference>
<feature type="region of interest" description="Disordered" evidence="9">
    <location>
        <begin position="1493"/>
        <end position="1603"/>
    </location>
</feature>
<dbReference type="Gene3D" id="3.40.50.12780">
    <property type="entry name" value="N-terminal domain of ligase-like"/>
    <property type="match status" value="2"/>
</dbReference>
<dbReference type="Pfam" id="PF02801">
    <property type="entry name" value="Ketoacyl-synt_C"/>
    <property type="match status" value="1"/>
</dbReference>
<dbReference type="PROSITE" id="PS52004">
    <property type="entry name" value="KS3_2"/>
    <property type="match status" value="1"/>
</dbReference>
<dbReference type="InterPro" id="IPR049490">
    <property type="entry name" value="C883_1060-like_KR_N"/>
</dbReference>
<organism evidence="12 13">
    <name type="scientific">Nonomuraea dietziae</name>
    <dbReference type="NCBI Taxonomy" id="65515"/>
    <lineage>
        <taxon>Bacteria</taxon>
        <taxon>Bacillati</taxon>
        <taxon>Actinomycetota</taxon>
        <taxon>Actinomycetes</taxon>
        <taxon>Streptosporangiales</taxon>
        <taxon>Streptosporangiaceae</taxon>
        <taxon>Nonomuraea</taxon>
    </lineage>
</organism>
<feature type="compositionally biased region" description="Basic residues" evidence="9">
    <location>
        <begin position="3051"/>
        <end position="3075"/>
    </location>
</feature>
<dbReference type="Pfam" id="PF21394">
    <property type="entry name" value="Beta-ketacyl_N"/>
    <property type="match status" value="1"/>
</dbReference>
<dbReference type="GO" id="GO:0047527">
    <property type="term" value="F:2,3-dihydroxybenzoate-serine ligase activity"/>
    <property type="evidence" value="ECO:0007669"/>
    <property type="project" value="TreeGrafter"/>
</dbReference>
<dbReference type="InterPro" id="IPR001242">
    <property type="entry name" value="Condensation_dom"/>
</dbReference>
<dbReference type="InterPro" id="IPR016035">
    <property type="entry name" value="Acyl_Trfase/lysoPLipase"/>
</dbReference>
<dbReference type="GO" id="GO:0031177">
    <property type="term" value="F:phosphopantetheine binding"/>
    <property type="evidence" value="ECO:0007669"/>
    <property type="project" value="TreeGrafter"/>
</dbReference>
<feature type="compositionally biased region" description="Basic and acidic residues" evidence="9">
    <location>
        <begin position="3267"/>
        <end position="3278"/>
    </location>
</feature>
<dbReference type="InterPro" id="IPR014030">
    <property type="entry name" value="Ketoacyl_synth_N"/>
</dbReference>
<dbReference type="Pfam" id="PF00668">
    <property type="entry name" value="Condensation"/>
    <property type="match status" value="1"/>
</dbReference>
<feature type="compositionally biased region" description="Basic and acidic residues" evidence="9">
    <location>
        <begin position="3188"/>
        <end position="3225"/>
    </location>
</feature>
<dbReference type="NCBIfam" id="TIGR01733">
    <property type="entry name" value="AA-adenyl-dom"/>
    <property type="match status" value="1"/>
</dbReference>
<keyword evidence="4" id="KW-0808">Transferase</keyword>
<dbReference type="Proteomes" id="UP000579945">
    <property type="component" value="Unassembled WGS sequence"/>
</dbReference>
<comment type="similarity">
    <text evidence="8">In the C-terminal section; belongs to the NRP synthetase family.</text>
</comment>
<dbReference type="GO" id="GO:0043041">
    <property type="term" value="P:amino acid activation for nonribosomal peptide biosynthetic process"/>
    <property type="evidence" value="ECO:0007669"/>
    <property type="project" value="TreeGrafter"/>
</dbReference>
<dbReference type="Gene3D" id="3.40.366.10">
    <property type="entry name" value="Malonyl-Coenzyme A Acyl Carrier Protein, domain 2"/>
    <property type="match status" value="1"/>
</dbReference>
<dbReference type="InterPro" id="IPR049552">
    <property type="entry name" value="PKS_DH_N"/>
</dbReference>
<dbReference type="InterPro" id="IPR001227">
    <property type="entry name" value="Ac_transferase_dom_sf"/>
</dbReference>
<dbReference type="Gene3D" id="1.10.1200.10">
    <property type="entry name" value="ACP-like"/>
    <property type="match status" value="1"/>
</dbReference>
<gene>
    <name evidence="12" type="ORF">FHR33_007662</name>
</gene>
<feature type="compositionally biased region" description="Gly residues" evidence="9">
    <location>
        <begin position="3429"/>
        <end position="3441"/>
    </location>
</feature>
<feature type="compositionally biased region" description="Basic residues" evidence="9">
    <location>
        <begin position="3082"/>
        <end position="3096"/>
    </location>
</feature>
<evidence type="ECO:0000256" key="5">
    <source>
        <dbReference type="ARBA" id="ARBA00022832"/>
    </source>
</evidence>
<dbReference type="SUPFAM" id="SSF52151">
    <property type="entry name" value="FabD/lysophospholipase-like"/>
    <property type="match status" value="1"/>
</dbReference>
<dbReference type="InterPro" id="IPR016036">
    <property type="entry name" value="Malonyl_transacylase_ACP-bd"/>
</dbReference>
<evidence type="ECO:0000256" key="8">
    <source>
        <dbReference type="ARBA" id="ARBA00029443"/>
    </source>
</evidence>
<dbReference type="Gene3D" id="3.10.129.10">
    <property type="entry name" value="Hotdog Thioesterase"/>
    <property type="match status" value="1"/>
</dbReference>
<dbReference type="GO" id="GO:0004315">
    <property type="term" value="F:3-oxoacyl-[acyl-carrier-protein] synthase activity"/>
    <property type="evidence" value="ECO:0007669"/>
    <property type="project" value="InterPro"/>
</dbReference>
<feature type="compositionally biased region" description="Low complexity" evidence="9">
    <location>
        <begin position="1496"/>
        <end position="1510"/>
    </location>
</feature>
<dbReference type="Pfam" id="PF00501">
    <property type="entry name" value="AMP-binding"/>
    <property type="match status" value="2"/>
</dbReference>
<dbReference type="Gene3D" id="3.30.559.30">
    <property type="entry name" value="Nonribosomal peptide synthetase, condensation domain"/>
    <property type="match status" value="1"/>
</dbReference>
<evidence type="ECO:0000256" key="2">
    <source>
        <dbReference type="ARBA" id="ARBA00022450"/>
    </source>
</evidence>
<dbReference type="InterPro" id="IPR036291">
    <property type="entry name" value="NAD(P)-bd_dom_sf"/>
</dbReference>
<dbReference type="PROSITE" id="PS50075">
    <property type="entry name" value="CARRIER"/>
    <property type="match status" value="1"/>
</dbReference>
<dbReference type="GO" id="GO:0006633">
    <property type="term" value="P:fatty acid biosynthetic process"/>
    <property type="evidence" value="ECO:0007669"/>
    <property type="project" value="InterPro"/>
</dbReference>
<dbReference type="Gene3D" id="3.30.559.10">
    <property type="entry name" value="Chloramphenicol acetyltransferase-like domain"/>
    <property type="match status" value="1"/>
</dbReference>
<dbReference type="InterPro" id="IPR045851">
    <property type="entry name" value="AMP-bd_C_sf"/>
</dbReference>
<dbReference type="SMART" id="SM00827">
    <property type="entry name" value="PKS_AT"/>
    <property type="match status" value="1"/>
</dbReference>
<dbReference type="CDD" id="cd00833">
    <property type="entry name" value="PKS"/>
    <property type="match status" value="1"/>
</dbReference>
<feature type="compositionally biased region" description="Basic residues" evidence="9">
    <location>
        <begin position="3226"/>
        <end position="3247"/>
    </location>
</feature>
<evidence type="ECO:0000313" key="12">
    <source>
        <dbReference type="EMBL" id="MBB3731802.1"/>
    </source>
</evidence>
<dbReference type="GO" id="GO:0009239">
    <property type="term" value="P:enterobactin biosynthetic process"/>
    <property type="evidence" value="ECO:0007669"/>
    <property type="project" value="TreeGrafter"/>
</dbReference>
<dbReference type="PANTHER" id="PTHR45527:SF1">
    <property type="entry name" value="FATTY ACID SYNTHASE"/>
    <property type="match status" value="1"/>
</dbReference>
<dbReference type="Pfam" id="PF08659">
    <property type="entry name" value="KR"/>
    <property type="match status" value="1"/>
</dbReference>
<dbReference type="InterPro" id="IPR032821">
    <property type="entry name" value="PKS_assoc"/>
</dbReference>
<dbReference type="PROSITE" id="PS00606">
    <property type="entry name" value="KS3_1"/>
    <property type="match status" value="1"/>
</dbReference>
<proteinExistence type="inferred from homology"/>
<dbReference type="FunFam" id="3.40.47.10:FF:000042">
    <property type="entry name" value="Polyketide synthase Pks13"/>
    <property type="match status" value="1"/>
</dbReference>
<dbReference type="Pfam" id="PF13193">
    <property type="entry name" value="AMP-binding_C"/>
    <property type="match status" value="2"/>
</dbReference>
<feature type="compositionally biased region" description="Basic and acidic residues" evidence="9">
    <location>
        <begin position="3248"/>
        <end position="3259"/>
    </location>
</feature>
<dbReference type="SUPFAM" id="SSF53901">
    <property type="entry name" value="Thiolase-like"/>
    <property type="match status" value="1"/>
</dbReference>
<keyword evidence="6" id="KW-0443">Lipid metabolism</keyword>
<keyword evidence="2" id="KW-0596">Phosphopantetheine</keyword>
<dbReference type="InterPro" id="IPR013968">
    <property type="entry name" value="PKS_KR"/>
</dbReference>
<dbReference type="InterPro" id="IPR014043">
    <property type="entry name" value="Acyl_transferase_dom"/>
</dbReference>
<evidence type="ECO:0000256" key="1">
    <source>
        <dbReference type="ARBA" id="ARBA00001957"/>
    </source>
</evidence>
<dbReference type="Gene3D" id="3.30.300.30">
    <property type="match status" value="2"/>
</dbReference>
<evidence type="ECO:0000313" key="13">
    <source>
        <dbReference type="Proteomes" id="UP000579945"/>
    </source>
</evidence>
<dbReference type="SUPFAM" id="SSF56801">
    <property type="entry name" value="Acetyl-CoA synthetase-like"/>
    <property type="match status" value="2"/>
</dbReference>
<protein>
    <submittedName>
        <fullName evidence="12">Amino acid adenylation domain-containing protein</fullName>
    </submittedName>
</protein>
<keyword evidence="7" id="KW-0511">Multifunctional enzyme</keyword>
<dbReference type="SMART" id="SM00825">
    <property type="entry name" value="PKS_KS"/>
    <property type="match status" value="1"/>
</dbReference>
<dbReference type="InterPro" id="IPR042099">
    <property type="entry name" value="ANL_N_sf"/>
</dbReference>
<dbReference type="InterPro" id="IPR016039">
    <property type="entry name" value="Thiolase-like"/>
</dbReference>
<dbReference type="InterPro" id="IPR006162">
    <property type="entry name" value="Ppantetheine_attach_site"/>
</dbReference>
<dbReference type="CDD" id="cd08953">
    <property type="entry name" value="KR_2_SDR_x"/>
    <property type="match status" value="1"/>
</dbReference>
<dbReference type="Pfam" id="PF00698">
    <property type="entry name" value="Acyl_transf_1"/>
    <property type="match status" value="1"/>
</dbReference>
<dbReference type="PROSITE" id="PS00455">
    <property type="entry name" value="AMP_BINDING"/>
    <property type="match status" value="2"/>
</dbReference>
<dbReference type="InterPro" id="IPR020841">
    <property type="entry name" value="PKS_Beta-ketoAc_synthase_dom"/>
</dbReference>
<keyword evidence="5" id="KW-0276">Fatty acid metabolism</keyword>
<dbReference type="Pfam" id="PF00109">
    <property type="entry name" value="ketoacyl-synt"/>
    <property type="match status" value="1"/>
</dbReference>
<evidence type="ECO:0000256" key="6">
    <source>
        <dbReference type="ARBA" id="ARBA00023098"/>
    </source>
</evidence>
<dbReference type="SMART" id="SM00822">
    <property type="entry name" value="PKS_KR"/>
    <property type="match status" value="1"/>
</dbReference>
<feature type="compositionally biased region" description="Basic residues" evidence="9">
    <location>
        <begin position="3279"/>
        <end position="3321"/>
    </location>
</feature>
<dbReference type="InterPro" id="IPR025110">
    <property type="entry name" value="AMP-bd_C"/>
</dbReference>
<name>A0A7W5V712_9ACTN</name>
<evidence type="ECO:0000256" key="3">
    <source>
        <dbReference type="ARBA" id="ARBA00022553"/>
    </source>
</evidence>
<dbReference type="GO" id="GO:0009366">
    <property type="term" value="C:enterobactin synthetase complex"/>
    <property type="evidence" value="ECO:0007669"/>
    <property type="project" value="TreeGrafter"/>
</dbReference>
<keyword evidence="13" id="KW-1185">Reference proteome</keyword>
<dbReference type="SUPFAM" id="SSF55048">
    <property type="entry name" value="Probable ACP-binding domain of malonyl-CoA ACP transacylase"/>
    <property type="match status" value="1"/>
</dbReference>
<dbReference type="CDD" id="cd05930">
    <property type="entry name" value="A_NRPS"/>
    <property type="match status" value="2"/>
</dbReference>